<dbReference type="PROSITE" id="PS50994">
    <property type="entry name" value="INTEGRASE"/>
    <property type="match status" value="1"/>
</dbReference>
<feature type="region of interest" description="Disordered" evidence="1">
    <location>
        <begin position="618"/>
        <end position="692"/>
    </location>
</feature>
<feature type="compositionally biased region" description="Polar residues" evidence="1">
    <location>
        <begin position="620"/>
        <end position="631"/>
    </location>
</feature>
<gene>
    <name evidence="3" type="ORF">B0I24_106145</name>
    <name evidence="4" type="ORF">CWE07_08430</name>
</gene>
<feature type="compositionally biased region" description="Acidic residues" evidence="1">
    <location>
        <begin position="679"/>
        <end position="692"/>
    </location>
</feature>
<evidence type="ECO:0000313" key="6">
    <source>
        <dbReference type="Proteomes" id="UP000287865"/>
    </source>
</evidence>
<evidence type="ECO:0000313" key="4">
    <source>
        <dbReference type="EMBL" id="RUO24683.1"/>
    </source>
</evidence>
<feature type="region of interest" description="Disordered" evidence="1">
    <location>
        <begin position="138"/>
        <end position="165"/>
    </location>
</feature>
<evidence type="ECO:0000259" key="2">
    <source>
        <dbReference type="PROSITE" id="PS50994"/>
    </source>
</evidence>
<feature type="compositionally biased region" description="Basic and acidic residues" evidence="1">
    <location>
        <begin position="632"/>
        <end position="665"/>
    </location>
</feature>
<comment type="caution">
    <text evidence="3">The sequence shown here is derived from an EMBL/GenBank/DDBJ whole genome shotgun (WGS) entry which is preliminary data.</text>
</comment>
<reference evidence="3 5" key="2">
    <citation type="submission" date="2018-06" db="EMBL/GenBank/DDBJ databases">
        <title>Genomic Encyclopedia of Type Strains, Phase III (KMG-III): the genomes of soil and plant-associated and newly described type strains.</title>
        <authorList>
            <person name="Whitman W."/>
        </authorList>
    </citation>
    <scope>NUCLEOTIDE SEQUENCE [LARGE SCALE GENOMIC DNA]</scope>
    <source>
        <strain evidence="3 5">CGMCC 1.15366</strain>
    </source>
</reference>
<dbReference type="RefSeq" id="WP_111569445.1">
    <property type="nucleotide sequence ID" value="NZ_PIPK01000006.1"/>
</dbReference>
<dbReference type="EMBL" id="QLMD01000006">
    <property type="protein sequence ID" value="RAJ97082.1"/>
    <property type="molecule type" value="Genomic_DNA"/>
</dbReference>
<dbReference type="Proteomes" id="UP000287865">
    <property type="component" value="Unassembled WGS sequence"/>
</dbReference>
<organism evidence="3 5">
    <name type="scientific">Aliidiomarina maris</name>
    <dbReference type="NCBI Taxonomy" id="531312"/>
    <lineage>
        <taxon>Bacteria</taxon>
        <taxon>Pseudomonadati</taxon>
        <taxon>Pseudomonadota</taxon>
        <taxon>Gammaproteobacteria</taxon>
        <taxon>Alteromonadales</taxon>
        <taxon>Idiomarinaceae</taxon>
        <taxon>Aliidiomarina</taxon>
    </lineage>
</organism>
<evidence type="ECO:0000313" key="5">
    <source>
        <dbReference type="Proteomes" id="UP000249203"/>
    </source>
</evidence>
<dbReference type="AlphaFoldDB" id="A0A327X332"/>
<dbReference type="InterPro" id="IPR001584">
    <property type="entry name" value="Integrase_cat-core"/>
</dbReference>
<evidence type="ECO:0000256" key="1">
    <source>
        <dbReference type="SAM" id="MobiDB-lite"/>
    </source>
</evidence>
<name>A0A327X332_9GAMM</name>
<dbReference type="EMBL" id="PIPK01000006">
    <property type="protein sequence ID" value="RUO24683.1"/>
    <property type="molecule type" value="Genomic_DNA"/>
</dbReference>
<feature type="domain" description="Integrase catalytic" evidence="2">
    <location>
        <begin position="261"/>
        <end position="472"/>
    </location>
</feature>
<dbReference type="InterPro" id="IPR036397">
    <property type="entry name" value="RNaseH_sf"/>
</dbReference>
<dbReference type="GO" id="GO:0015074">
    <property type="term" value="P:DNA integration"/>
    <property type="evidence" value="ECO:0007669"/>
    <property type="project" value="InterPro"/>
</dbReference>
<dbReference type="InterPro" id="IPR012337">
    <property type="entry name" value="RNaseH-like_sf"/>
</dbReference>
<dbReference type="Proteomes" id="UP000249203">
    <property type="component" value="Unassembled WGS sequence"/>
</dbReference>
<reference evidence="4 6" key="1">
    <citation type="journal article" date="2018" name="Front. Microbiol.">
        <title>Genome-Based Analysis Reveals the Taxonomy and Diversity of the Family Idiomarinaceae.</title>
        <authorList>
            <person name="Liu Y."/>
            <person name="Lai Q."/>
            <person name="Shao Z."/>
        </authorList>
    </citation>
    <scope>NUCLEOTIDE SEQUENCE [LARGE SCALE GENOMIC DNA]</scope>
    <source>
        <strain evidence="4 6">CF12-14</strain>
    </source>
</reference>
<protein>
    <submittedName>
        <fullName evidence="3 4">Transposase</fullName>
    </submittedName>
</protein>
<dbReference type="GO" id="GO:0003676">
    <property type="term" value="F:nucleic acid binding"/>
    <property type="evidence" value="ECO:0007669"/>
    <property type="project" value="InterPro"/>
</dbReference>
<dbReference type="Gene3D" id="3.30.420.10">
    <property type="entry name" value="Ribonuclease H-like superfamily/Ribonuclease H"/>
    <property type="match status" value="1"/>
</dbReference>
<dbReference type="InterPro" id="IPR015378">
    <property type="entry name" value="Transposase-like_Mu_C"/>
</dbReference>
<evidence type="ECO:0000313" key="3">
    <source>
        <dbReference type="EMBL" id="RAJ97082.1"/>
    </source>
</evidence>
<sequence length="692" mass="79462">MFQINEVLRFHDACYRVLELLPRYLVWIDIDNAKALPELMLLDEIPEFIDSGALERVEDPYSELKYESPAEGSVACQKRDRNLEILAPLISLSEFYVPRRRGPIVEKIVTENQTTKQTVYRLARQYWQRGQIPNALLPDYKNSGGKGKKRVAKGKKLGRPRKHQPGVGAIIDQETERLFRIAIDKFILNDKEHSFPYAHRRLESMYRTYFPDVPEEDLPSIWQLRHFYKREYLQPETLQKRASAKDFSKDIRPLHSTANTQVQGPGSRYEIDATIADIYLVSDSDRRNIVGRPVVYFVMDVFTRMVAGMYIGFENPSYAAAMQALYMAATSKVEYCQNLGFDITDEDWPCVGLPDAILADRGELLGHQIENLENSFAVRLENTPPYRGDAKGIVERHFRTMHASFGAFMPGHVTGNLVRKRGGVDYRLDAKLTVTDFTQIVLSSVLQHNQFAVLDKYDRDSDMPTDLPNIPLQLWRWGIQNRTGRLHRTDSDALRIALLPRAQVTVSEQGVSLFGLHYTSQEILRMGWTHRGKAVKRPGKMVAAYDPLVADQIHLFYEMGNNKYWTCSLTERSREFRGGSFWDVWRIQEEKKKTAAAAKIAAKQTRRQHEEFVIEKLAQAQASSPADTGTPKSEKVRAIRDNRANEKQLERQSKAVRPEPHHQKPADVIPLKDSSPDLDYPDYVDELFGDDD</sequence>
<accession>A0A327X332</accession>
<dbReference type="OrthoDB" id="501284at2"/>
<feature type="compositionally biased region" description="Basic residues" evidence="1">
    <location>
        <begin position="146"/>
        <end position="164"/>
    </location>
</feature>
<keyword evidence="6" id="KW-1185">Reference proteome</keyword>
<proteinExistence type="predicted"/>
<dbReference type="SUPFAM" id="SSF53098">
    <property type="entry name" value="Ribonuclease H-like"/>
    <property type="match status" value="1"/>
</dbReference>
<dbReference type="Pfam" id="PF09299">
    <property type="entry name" value="Mu-transpos_C"/>
    <property type="match status" value="1"/>
</dbReference>